<keyword evidence="1" id="KW-1133">Transmembrane helix</keyword>
<feature type="transmembrane region" description="Helical" evidence="1">
    <location>
        <begin position="142"/>
        <end position="160"/>
    </location>
</feature>
<evidence type="ECO:0000313" key="2">
    <source>
        <dbReference type="EMBL" id="HIZ03730.1"/>
    </source>
</evidence>
<keyword evidence="1" id="KW-0472">Membrane</keyword>
<sequence>MIFSLLTVLFYTASSLGDKFIASKLQCGAREFSFLVSVSTAVFLALAVPFAGWAFAFTGESCVILLALTACKIAEFYTSASLLKTVSAYELKAWLSRNVAVSFLVDLLRGRESFFIAFVPCAVVLAAGIGMIAFGSKKIAPVRYVLLSLAYIASKFFYGLQINMLPEGPSPRFRAAAGNALRRAVADAFRAV</sequence>
<dbReference type="AlphaFoldDB" id="A0A9D2CZG7"/>
<organism evidence="2 3">
    <name type="scientific">Candidatus Borkfalkia avistercoris</name>
    <dbReference type="NCBI Taxonomy" id="2838504"/>
    <lineage>
        <taxon>Bacteria</taxon>
        <taxon>Bacillati</taxon>
        <taxon>Bacillota</taxon>
        <taxon>Clostridia</taxon>
        <taxon>Christensenellales</taxon>
        <taxon>Christensenellaceae</taxon>
        <taxon>Candidatus Borkfalkia</taxon>
    </lineage>
</organism>
<feature type="transmembrane region" description="Helical" evidence="1">
    <location>
        <begin position="33"/>
        <end position="56"/>
    </location>
</feature>
<reference evidence="2" key="1">
    <citation type="journal article" date="2021" name="PeerJ">
        <title>Extensive microbial diversity within the chicken gut microbiome revealed by metagenomics and culture.</title>
        <authorList>
            <person name="Gilroy R."/>
            <person name="Ravi A."/>
            <person name="Getino M."/>
            <person name="Pursley I."/>
            <person name="Horton D.L."/>
            <person name="Alikhan N.F."/>
            <person name="Baker D."/>
            <person name="Gharbi K."/>
            <person name="Hall N."/>
            <person name="Watson M."/>
            <person name="Adriaenssens E.M."/>
            <person name="Foster-Nyarko E."/>
            <person name="Jarju S."/>
            <person name="Secka A."/>
            <person name="Antonio M."/>
            <person name="Oren A."/>
            <person name="Chaudhuri R.R."/>
            <person name="La Ragione R."/>
            <person name="Hildebrand F."/>
            <person name="Pallen M.J."/>
        </authorList>
    </citation>
    <scope>NUCLEOTIDE SEQUENCE</scope>
    <source>
        <strain evidence="2">CHK187-5294</strain>
    </source>
</reference>
<evidence type="ECO:0000313" key="3">
    <source>
        <dbReference type="Proteomes" id="UP000824132"/>
    </source>
</evidence>
<keyword evidence="1" id="KW-0812">Transmembrane</keyword>
<reference evidence="2" key="2">
    <citation type="submission" date="2021-04" db="EMBL/GenBank/DDBJ databases">
        <authorList>
            <person name="Gilroy R."/>
        </authorList>
    </citation>
    <scope>NUCLEOTIDE SEQUENCE</scope>
    <source>
        <strain evidence="2">CHK187-5294</strain>
    </source>
</reference>
<name>A0A9D2CZG7_9FIRM</name>
<comment type="caution">
    <text evidence="2">The sequence shown here is derived from an EMBL/GenBank/DDBJ whole genome shotgun (WGS) entry which is preliminary data.</text>
</comment>
<feature type="transmembrane region" description="Helical" evidence="1">
    <location>
        <begin position="114"/>
        <end position="135"/>
    </location>
</feature>
<dbReference type="EMBL" id="DXCL01000029">
    <property type="protein sequence ID" value="HIZ03730.1"/>
    <property type="molecule type" value="Genomic_DNA"/>
</dbReference>
<proteinExistence type="predicted"/>
<gene>
    <name evidence="2" type="ORF">H9727_05535</name>
</gene>
<accession>A0A9D2CZG7</accession>
<evidence type="ECO:0000256" key="1">
    <source>
        <dbReference type="SAM" id="Phobius"/>
    </source>
</evidence>
<protein>
    <submittedName>
        <fullName evidence="2">Uncharacterized protein</fullName>
    </submittedName>
</protein>
<dbReference type="Proteomes" id="UP000824132">
    <property type="component" value="Unassembled WGS sequence"/>
</dbReference>